<dbReference type="InterPro" id="IPR013693">
    <property type="entry name" value="SpoIID/LytB_N"/>
</dbReference>
<organism evidence="3 4">
    <name type="scientific">Williamsia sterculiae</name>
    <dbReference type="NCBI Taxonomy" id="1344003"/>
    <lineage>
        <taxon>Bacteria</taxon>
        <taxon>Bacillati</taxon>
        <taxon>Actinomycetota</taxon>
        <taxon>Actinomycetes</taxon>
        <taxon>Mycobacteriales</taxon>
        <taxon>Nocardiaceae</taxon>
        <taxon>Williamsia</taxon>
    </lineage>
</organism>
<dbReference type="AlphaFoldDB" id="A0A1N7H8J4"/>
<feature type="region of interest" description="Disordered" evidence="1">
    <location>
        <begin position="250"/>
        <end position="269"/>
    </location>
</feature>
<feature type="domain" description="Sporulation stage II protein D amidase enhancer LytB N-terminal" evidence="2">
    <location>
        <begin position="195"/>
        <end position="279"/>
    </location>
</feature>
<dbReference type="EMBL" id="FTNT01000013">
    <property type="protein sequence ID" value="SIS21205.1"/>
    <property type="molecule type" value="Genomic_DNA"/>
</dbReference>
<reference evidence="3 4" key="1">
    <citation type="submission" date="2017-01" db="EMBL/GenBank/DDBJ databases">
        <authorList>
            <person name="Mah S.A."/>
            <person name="Swanson W.J."/>
            <person name="Moy G.W."/>
            <person name="Vacquier V.D."/>
        </authorList>
    </citation>
    <scope>NUCLEOTIDE SEQUENCE [LARGE SCALE GENOMIC DNA]</scope>
    <source>
        <strain evidence="3 4">CPCC 203464</strain>
    </source>
</reference>
<protein>
    <submittedName>
        <fullName evidence="3">SpoIID/LytB domain protein</fullName>
    </submittedName>
</protein>
<dbReference type="InterPro" id="IPR013207">
    <property type="entry name" value="LGFP"/>
</dbReference>
<dbReference type="STRING" id="1344003.SAMN05445060_3696"/>
<feature type="region of interest" description="Disordered" evidence="1">
    <location>
        <begin position="524"/>
        <end position="555"/>
    </location>
</feature>
<dbReference type="OrthoDB" id="9773852at2"/>
<gene>
    <name evidence="3" type="ORF">SAMN05445060_3696</name>
</gene>
<proteinExistence type="predicted"/>
<dbReference type="Proteomes" id="UP000186218">
    <property type="component" value="Unassembled WGS sequence"/>
</dbReference>
<dbReference type="Pfam" id="PF08486">
    <property type="entry name" value="SpoIID"/>
    <property type="match status" value="1"/>
</dbReference>
<dbReference type="RefSeq" id="WP_083710320.1">
    <property type="nucleotide sequence ID" value="NZ_FTNT01000013.1"/>
</dbReference>
<evidence type="ECO:0000259" key="2">
    <source>
        <dbReference type="Pfam" id="PF08486"/>
    </source>
</evidence>
<dbReference type="Pfam" id="PF08310">
    <property type="entry name" value="LGFP"/>
    <property type="match status" value="1"/>
</dbReference>
<name>A0A1N7H8J4_9NOCA</name>
<evidence type="ECO:0000313" key="3">
    <source>
        <dbReference type="EMBL" id="SIS21205.1"/>
    </source>
</evidence>
<sequence length="555" mass="55616">MARRATDRRRASWVALGLAPALLVGAVAGVDRFGVDHRGTDHSGVNLTAGSEITLIGHGHGHGRGMGQWGAFGYAKKGWTSTQILSHFYGGTTAGKVDNAEVTVILTDQSSVNVHADAGMKVGDRTVAPGQAISLSGATATITAGCGGPAVDSVALADPVVSPITPGTGRPATEQLKFCGSNAAYRGSIGFQNGHVINKVNVDDYVRGVIPRESLPAWADQGGAEALKAQAVAARSYALASQRLGKPIDDTQSSQVYGGVSGEDPRTNTAADATAGQVLNGRDGQPAFTEFSASTGGYSAGVDFPAVPDEGDVGAPDHDWTATVSPGSVGSAFGVGTATDVRVIEANGLGAENGRATKVRITGTGGSVDATGEDVRVKLQLKSSWFTVQGQPKPTIVAPPAGVGTGAPGSTGLPDFLQLPDGTGVLPGLQDLLDLATSAIAGKFGDLGSAGGVLGPATSQVMALAGTSGAMQKFRNGNIYFTPQTGAHALVGSALTDFVAKGAEKVVGFPLTDLLSGLATGASAPAKTPAAAKPAAGTKPPATARRPAATKTAPR</sequence>
<accession>A0A1N7H8J4</accession>
<keyword evidence="4" id="KW-1185">Reference proteome</keyword>
<evidence type="ECO:0000313" key="4">
    <source>
        <dbReference type="Proteomes" id="UP000186218"/>
    </source>
</evidence>
<evidence type="ECO:0000256" key="1">
    <source>
        <dbReference type="SAM" id="MobiDB-lite"/>
    </source>
</evidence>